<gene>
    <name evidence="1" type="ORF">L6164_014371</name>
</gene>
<keyword evidence="2" id="KW-1185">Reference proteome</keyword>
<accession>A0ACB9NI20</accession>
<organism evidence="1 2">
    <name type="scientific">Bauhinia variegata</name>
    <name type="common">Purple orchid tree</name>
    <name type="synonym">Phanera variegata</name>
    <dbReference type="NCBI Taxonomy" id="167791"/>
    <lineage>
        <taxon>Eukaryota</taxon>
        <taxon>Viridiplantae</taxon>
        <taxon>Streptophyta</taxon>
        <taxon>Embryophyta</taxon>
        <taxon>Tracheophyta</taxon>
        <taxon>Spermatophyta</taxon>
        <taxon>Magnoliopsida</taxon>
        <taxon>eudicotyledons</taxon>
        <taxon>Gunneridae</taxon>
        <taxon>Pentapetalae</taxon>
        <taxon>rosids</taxon>
        <taxon>fabids</taxon>
        <taxon>Fabales</taxon>
        <taxon>Fabaceae</taxon>
        <taxon>Cercidoideae</taxon>
        <taxon>Cercideae</taxon>
        <taxon>Bauhiniinae</taxon>
        <taxon>Bauhinia</taxon>
    </lineage>
</organism>
<reference evidence="1 2" key="1">
    <citation type="journal article" date="2022" name="DNA Res.">
        <title>Chromosomal-level genome assembly of the orchid tree Bauhinia variegata (Leguminosae; Cercidoideae) supports the allotetraploid origin hypothesis of Bauhinia.</title>
        <authorList>
            <person name="Zhong Y."/>
            <person name="Chen Y."/>
            <person name="Zheng D."/>
            <person name="Pang J."/>
            <person name="Liu Y."/>
            <person name="Luo S."/>
            <person name="Meng S."/>
            <person name="Qian L."/>
            <person name="Wei D."/>
            <person name="Dai S."/>
            <person name="Zhou R."/>
        </authorList>
    </citation>
    <scope>NUCLEOTIDE SEQUENCE [LARGE SCALE GENOMIC DNA]</scope>
    <source>
        <strain evidence="1">BV-YZ2020</strain>
    </source>
</reference>
<comment type="caution">
    <text evidence="1">The sequence shown here is derived from an EMBL/GenBank/DDBJ whole genome shotgun (WGS) entry which is preliminary data.</text>
</comment>
<sequence>MVLLHFLPSSSSTISSLVSVSRKVSLQSLSLRSSLSQLKTSPSTMSINLQIHAFAGNPLSSKSPKSGDPFSPTAALETLKTRLSENNHSTSSPNFKILPFRNGRPLASTTAGPGASPPIWHLGWTSLDDLKGLLENSGVKLSGDSLVYLGSRTEDDVVYWAIDVSDERSLVPELGSRQLCFVELRTLMVATDWTDLQAMGNLAIAGHARALLEWHKITRFCGHCGEKTVPMEAGKRKQCSNESCRKRIYPRVDPVVIMLVIDRENDRALLSKQSRFVPRMWSCLAGFIEPGESLEEAVRRETWEETGIEVGEVLYHSSQPWPVGPNSMPCQLMVGFFAYAKTLEINVDKKELEDAQWHSREDVRKALTFAEYKKAQLTAATRVEQMCKGVEKSQNLAADFNVESGELAPMFVPGPFAIAHHLISSWAFPDGVNGIECRSKQTSGSVSNL</sequence>
<evidence type="ECO:0000313" key="1">
    <source>
        <dbReference type="EMBL" id="KAI4335760.1"/>
    </source>
</evidence>
<proteinExistence type="predicted"/>
<protein>
    <submittedName>
        <fullName evidence="1">Uncharacterized protein</fullName>
    </submittedName>
</protein>
<dbReference type="EMBL" id="CM039431">
    <property type="protein sequence ID" value="KAI4335760.1"/>
    <property type="molecule type" value="Genomic_DNA"/>
</dbReference>
<dbReference type="Proteomes" id="UP000828941">
    <property type="component" value="Chromosome 6"/>
</dbReference>
<evidence type="ECO:0000313" key="2">
    <source>
        <dbReference type="Proteomes" id="UP000828941"/>
    </source>
</evidence>
<name>A0ACB9NI20_BAUVA</name>